<proteinExistence type="predicted"/>
<dbReference type="KEGG" id="cpi:Cpin_2986"/>
<dbReference type="OrthoDB" id="681012at2"/>
<dbReference type="AlphaFoldDB" id="A0A979G3X1"/>
<reference evidence="2" key="1">
    <citation type="submission" date="2009-08" db="EMBL/GenBank/DDBJ databases">
        <title>The complete genome of Chitinophaga pinensis DSM 2588.</title>
        <authorList>
            <consortium name="US DOE Joint Genome Institute (JGI-PGF)"/>
            <person name="Lucas S."/>
            <person name="Copeland A."/>
            <person name="Lapidus A."/>
            <person name="Glavina del Rio T."/>
            <person name="Dalin E."/>
            <person name="Tice H."/>
            <person name="Bruce D."/>
            <person name="Goodwin L."/>
            <person name="Pitluck S."/>
            <person name="Kyrpides N."/>
            <person name="Mavromatis K."/>
            <person name="Ivanova N."/>
            <person name="Mikhailova N."/>
            <person name="Sims D."/>
            <person name="Meinche L."/>
            <person name="Brettin T."/>
            <person name="Detter J.C."/>
            <person name="Han C."/>
            <person name="Larimer F."/>
            <person name="Land M."/>
            <person name="Hauser L."/>
            <person name="Markowitz V."/>
            <person name="Cheng J.-F."/>
            <person name="Hugenholtz P."/>
            <person name="Woyke T."/>
            <person name="Wu D."/>
            <person name="Spring S."/>
            <person name="Klenk H.-P."/>
            <person name="Eisen J.A."/>
        </authorList>
    </citation>
    <scope>NUCLEOTIDE SEQUENCE [LARGE SCALE GENOMIC DNA]</scope>
    <source>
        <strain evidence="2">ATCC 43595 / DSM 2588 / LMG 13176 / NBRC 15968 / NCIMB 11800 / UQM 2034</strain>
    </source>
</reference>
<organism evidence="1 2">
    <name type="scientific">Chitinophaga pinensis (strain ATCC 43595 / DSM 2588 / LMG 13176 / NBRC 15968 / NCIMB 11800 / UQM 2034)</name>
    <dbReference type="NCBI Taxonomy" id="485918"/>
    <lineage>
        <taxon>Bacteria</taxon>
        <taxon>Pseudomonadati</taxon>
        <taxon>Bacteroidota</taxon>
        <taxon>Chitinophagia</taxon>
        <taxon>Chitinophagales</taxon>
        <taxon>Chitinophagaceae</taxon>
        <taxon>Chitinophaga</taxon>
    </lineage>
</organism>
<evidence type="ECO:0000313" key="1">
    <source>
        <dbReference type="EMBL" id="ACU60462.1"/>
    </source>
</evidence>
<protein>
    <submittedName>
        <fullName evidence="1">Uncharacterized protein</fullName>
    </submittedName>
</protein>
<dbReference type="Proteomes" id="UP000002215">
    <property type="component" value="Chromosome"/>
</dbReference>
<dbReference type="RefSeq" id="WP_012790638.1">
    <property type="nucleotide sequence ID" value="NC_013132.1"/>
</dbReference>
<reference evidence="1 2" key="2">
    <citation type="journal article" date="2010" name="Stand. Genomic Sci.">
        <title>Complete genome sequence of Chitinophaga pinensis type strain (UQM 2034).</title>
        <authorList>
            <person name="Glavina Del Rio T."/>
            <person name="Abt B."/>
            <person name="Spring S."/>
            <person name="Lapidus A."/>
            <person name="Nolan M."/>
            <person name="Tice H."/>
            <person name="Copeland A."/>
            <person name="Cheng J.F."/>
            <person name="Chen F."/>
            <person name="Bruce D."/>
            <person name="Goodwin L."/>
            <person name="Pitluck S."/>
            <person name="Ivanova N."/>
            <person name="Mavromatis K."/>
            <person name="Mikhailova N."/>
            <person name="Pati A."/>
            <person name="Chen A."/>
            <person name="Palaniappan K."/>
            <person name="Land M."/>
            <person name="Hauser L."/>
            <person name="Chang Y.J."/>
            <person name="Jeffries C.D."/>
            <person name="Chain P."/>
            <person name="Saunders E."/>
            <person name="Detter J.C."/>
            <person name="Brettin T."/>
            <person name="Rohde M."/>
            <person name="Goker M."/>
            <person name="Bristow J."/>
            <person name="Eisen J.A."/>
            <person name="Markowitz V."/>
            <person name="Hugenholtz P."/>
            <person name="Kyrpides N.C."/>
            <person name="Klenk H.P."/>
            <person name="Lucas S."/>
        </authorList>
    </citation>
    <scope>NUCLEOTIDE SEQUENCE [LARGE SCALE GENOMIC DNA]</scope>
    <source>
        <strain evidence="2">ATCC 43595 / DSM 2588 / LMG 13176 / NBRC 15968 / NCIMB 11800 / UQM 2034</strain>
    </source>
</reference>
<accession>A0A979G3X1</accession>
<name>A0A979G3X1_CHIPD</name>
<sequence length="252" mass="27655">MAKQTSLITFTGQLGNMIGYERKGKFLLRAKPASIRQTVATRQAAQRFGLASKKGALIRSAFANELDVRCDTGRINRLNKALIQAGGITQLQGFRFNQSTGIERFFLEMPVCVNKGTLYIPPQVLPEMDGITALEVKVIGARISFSKHTVIATDAVRLVIKTGEAFAGAELPLDVPGDGVLIVTLQVRGLYNELPSGNMKYMAADIIAVELPEPKEVINNLVYPQRQILHHMPSVTAIAAYEGCRQVFVQRE</sequence>
<dbReference type="EMBL" id="CP001699">
    <property type="protein sequence ID" value="ACU60462.1"/>
    <property type="molecule type" value="Genomic_DNA"/>
</dbReference>
<gene>
    <name evidence="1" type="ordered locus">Cpin_2986</name>
</gene>
<evidence type="ECO:0000313" key="2">
    <source>
        <dbReference type="Proteomes" id="UP000002215"/>
    </source>
</evidence>